<reference evidence="1 2" key="1">
    <citation type="submission" date="2018-08" db="EMBL/GenBank/DDBJ databases">
        <authorList>
            <person name="Laetsch R D."/>
            <person name="Stevens L."/>
            <person name="Kumar S."/>
            <person name="Blaxter L. M."/>
        </authorList>
    </citation>
    <scope>NUCLEOTIDE SEQUENCE [LARGE SCALE GENOMIC DNA]</scope>
</reference>
<sequence>MHNRVSKRSAYQLLIMQNSLSSMARLGTCANRKSGHDELTGHDDNSPRHFCNEEECQKSGKHEMVKADFSDKIVVRSDVSMSKQLCQSHGINIGSSESINMRLNQCDVETSTRSLKKVSRSYISTSEEYKEQYEQSAKELTNRQKFLKLCNIKNHSCSQSIIVLYKSTRLYEISALTGTNHLLCSVSSCKMMELY</sequence>
<proteinExistence type="predicted"/>
<evidence type="ECO:0000313" key="2">
    <source>
        <dbReference type="Proteomes" id="UP000277928"/>
    </source>
</evidence>
<organism evidence="1 2">
    <name type="scientific">Litomosoides sigmodontis</name>
    <name type="common">Filarial nematode worm</name>
    <dbReference type="NCBI Taxonomy" id="42156"/>
    <lineage>
        <taxon>Eukaryota</taxon>
        <taxon>Metazoa</taxon>
        <taxon>Ecdysozoa</taxon>
        <taxon>Nematoda</taxon>
        <taxon>Chromadorea</taxon>
        <taxon>Rhabditida</taxon>
        <taxon>Spirurina</taxon>
        <taxon>Spiruromorpha</taxon>
        <taxon>Filarioidea</taxon>
        <taxon>Onchocercidae</taxon>
        <taxon>Litomosoides</taxon>
    </lineage>
</organism>
<protein>
    <submittedName>
        <fullName evidence="1">Uncharacterized protein</fullName>
    </submittedName>
</protein>
<accession>A0A3P7K4C3</accession>
<dbReference type="EMBL" id="UYRX01001496">
    <property type="protein sequence ID" value="VDM91427.1"/>
    <property type="molecule type" value="Genomic_DNA"/>
</dbReference>
<keyword evidence="2" id="KW-1185">Reference proteome</keyword>
<evidence type="ECO:0000313" key="1">
    <source>
        <dbReference type="EMBL" id="VDM91427.1"/>
    </source>
</evidence>
<dbReference type="Proteomes" id="UP000277928">
    <property type="component" value="Unassembled WGS sequence"/>
</dbReference>
<gene>
    <name evidence="1" type="ORF">NLS_LOCUS9306</name>
</gene>
<dbReference type="AlphaFoldDB" id="A0A3P7K4C3"/>
<dbReference type="STRING" id="42156.A0A3P7K4C3"/>
<name>A0A3P7K4C3_LITSI</name>